<organism evidence="3 4">
    <name type="scientific">Aquimarina intermedia</name>
    <dbReference type="NCBI Taxonomy" id="350814"/>
    <lineage>
        <taxon>Bacteria</taxon>
        <taxon>Pseudomonadati</taxon>
        <taxon>Bacteroidota</taxon>
        <taxon>Flavobacteriia</taxon>
        <taxon>Flavobacteriales</taxon>
        <taxon>Flavobacteriaceae</taxon>
        <taxon>Aquimarina</taxon>
    </lineage>
</organism>
<feature type="signal peptide" evidence="1">
    <location>
        <begin position="1"/>
        <end position="19"/>
    </location>
</feature>
<evidence type="ECO:0000256" key="1">
    <source>
        <dbReference type="SAM" id="SignalP"/>
    </source>
</evidence>
<comment type="caution">
    <text evidence="3">The sequence shown here is derived from an EMBL/GenBank/DDBJ whole genome shotgun (WGS) entry which is preliminary data.</text>
</comment>
<gene>
    <name evidence="3" type="ORF">BD809_101407</name>
</gene>
<protein>
    <submittedName>
        <fullName evidence="3">Putative autotransporter adhesin-like protein</fullName>
    </submittedName>
</protein>
<proteinExistence type="predicted"/>
<dbReference type="EMBL" id="VNHU01000001">
    <property type="protein sequence ID" value="TYP77255.1"/>
    <property type="molecule type" value="Genomic_DNA"/>
</dbReference>
<evidence type="ECO:0000313" key="3">
    <source>
        <dbReference type="EMBL" id="TYP77255.1"/>
    </source>
</evidence>
<name>A0A5S5CD04_9FLAO</name>
<keyword evidence="4" id="KW-1185">Reference proteome</keyword>
<feature type="chain" id="PRO_5024278396" evidence="1">
    <location>
        <begin position="20"/>
        <end position="250"/>
    </location>
</feature>
<dbReference type="Proteomes" id="UP000324376">
    <property type="component" value="Unassembled WGS sequence"/>
</dbReference>
<evidence type="ECO:0000313" key="4">
    <source>
        <dbReference type="Proteomes" id="UP000324376"/>
    </source>
</evidence>
<accession>A0A5S5CD04</accession>
<dbReference type="Pfam" id="PF10988">
    <property type="entry name" value="DUF2807"/>
    <property type="match status" value="1"/>
</dbReference>
<dbReference type="Gene3D" id="2.160.20.120">
    <property type="match status" value="1"/>
</dbReference>
<dbReference type="AlphaFoldDB" id="A0A5S5CD04"/>
<reference evidence="3 4" key="1">
    <citation type="submission" date="2019-07" db="EMBL/GenBank/DDBJ databases">
        <title>Genomic Encyclopedia of Archaeal and Bacterial Type Strains, Phase II (KMG-II): from individual species to whole genera.</title>
        <authorList>
            <person name="Goeker M."/>
        </authorList>
    </citation>
    <scope>NUCLEOTIDE SEQUENCE [LARGE SCALE GENOMIC DNA]</scope>
    <source>
        <strain evidence="3 4">DSM 17527</strain>
    </source>
</reference>
<dbReference type="OrthoDB" id="1466971at2"/>
<keyword evidence="1" id="KW-0732">Signal</keyword>
<evidence type="ECO:0000259" key="2">
    <source>
        <dbReference type="Pfam" id="PF10988"/>
    </source>
</evidence>
<sequence length="250" mass="27610">MVRLLAIFIVVIMCVGCDAENAPDCFQAAGETIRKEFVVPEYSKISVLQRTQLIVKQGIAQSVVVETGENLLDDIDVYVQDGTLIIDNKNACNLVREYGLTKVYVTQQELSEIRNASGLPVRSDGVLSYATLQLTSEDLETEDAFHKTGDFYLELKCDSLSIVTNGKSNFFLLGAVNALDLKFMEGDSRFEGKDLSVNTATIFHRGTNDIYLNPRNAVTGELRSTGNLILFNTPPVLDVKALYKGKVIKL</sequence>
<dbReference type="InterPro" id="IPR021255">
    <property type="entry name" value="DUF2807"/>
</dbReference>
<dbReference type="RefSeq" id="WP_148781270.1">
    <property type="nucleotide sequence ID" value="NZ_VNHU01000001.1"/>
</dbReference>
<feature type="domain" description="Putative auto-transporter adhesin head GIN" evidence="2">
    <location>
        <begin position="41"/>
        <end position="234"/>
    </location>
</feature>